<dbReference type="EMBL" id="ML211002">
    <property type="protein sequence ID" value="TFK92255.1"/>
    <property type="molecule type" value="Genomic_DNA"/>
</dbReference>
<dbReference type="InParanoid" id="A0A5C3PR69"/>
<sequence length="71" mass="7651">MLSVINHLSYTPPLPCQVYKGLQPVYSPPGRSPQQKWCTGLYSTASAPKRSGCSESTIFVIASGFCCPPLC</sequence>
<accession>A0A5C3PR69</accession>
<name>A0A5C3PR69_9APHY</name>
<evidence type="ECO:0000313" key="1">
    <source>
        <dbReference type="EMBL" id="TFK92255.1"/>
    </source>
</evidence>
<organism evidence="1 2">
    <name type="scientific">Polyporus arcularius HHB13444</name>
    <dbReference type="NCBI Taxonomy" id="1314778"/>
    <lineage>
        <taxon>Eukaryota</taxon>
        <taxon>Fungi</taxon>
        <taxon>Dikarya</taxon>
        <taxon>Basidiomycota</taxon>
        <taxon>Agaricomycotina</taxon>
        <taxon>Agaricomycetes</taxon>
        <taxon>Polyporales</taxon>
        <taxon>Polyporaceae</taxon>
        <taxon>Polyporus</taxon>
    </lineage>
</organism>
<reference evidence="1 2" key="1">
    <citation type="journal article" date="2019" name="Nat. Ecol. Evol.">
        <title>Megaphylogeny resolves global patterns of mushroom evolution.</title>
        <authorList>
            <person name="Varga T."/>
            <person name="Krizsan K."/>
            <person name="Foldi C."/>
            <person name="Dima B."/>
            <person name="Sanchez-Garcia M."/>
            <person name="Sanchez-Ramirez S."/>
            <person name="Szollosi G.J."/>
            <person name="Szarkandi J.G."/>
            <person name="Papp V."/>
            <person name="Albert L."/>
            <person name="Andreopoulos W."/>
            <person name="Angelini C."/>
            <person name="Antonin V."/>
            <person name="Barry K.W."/>
            <person name="Bougher N.L."/>
            <person name="Buchanan P."/>
            <person name="Buyck B."/>
            <person name="Bense V."/>
            <person name="Catcheside P."/>
            <person name="Chovatia M."/>
            <person name="Cooper J."/>
            <person name="Damon W."/>
            <person name="Desjardin D."/>
            <person name="Finy P."/>
            <person name="Geml J."/>
            <person name="Haridas S."/>
            <person name="Hughes K."/>
            <person name="Justo A."/>
            <person name="Karasinski D."/>
            <person name="Kautmanova I."/>
            <person name="Kiss B."/>
            <person name="Kocsube S."/>
            <person name="Kotiranta H."/>
            <person name="LaButti K.M."/>
            <person name="Lechner B.E."/>
            <person name="Liimatainen K."/>
            <person name="Lipzen A."/>
            <person name="Lukacs Z."/>
            <person name="Mihaltcheva S."/>
            <person name="Morgado L.N."/>
            <person name="Niskanen T."/>
            <person name="Noordeloos M.E."/>
            <person name="Ohm R.A."/>
            <person name="Ortiz-Santana B."/>
            <person name="Ovrebo C."/>
            <person name="Racz N."/>
            <person name="Riley R."/>
            <person name="Savchenko A."/>
            <person name="Shiryaev A."/>
            <person name="Soop K."/>
            <person name="Spirin V."/>
            <person name="Szebenyi C."/>
            <person name="Tomsovsky M."/>
            <person name="Tulloss R.E."/>
            <person name="Uehling J."/>
            <person name="Grigoriev I.V."/>
            <person name="Vagvolgyi C."/>
            <person name="Papp T."/>
            <person name="Martin F.M."/>
            <person name="Miettinen O."/>
            <person name="Hibbett D.S."/>
            <person name="Nagy L.G."/>
        </authorList>
    </citation>
    <scope>NUCLEOTIDE SEQUENCE [LARGE SCALE GENOMIC DNA]</scope>
    <source>
        <strain evidence="1 2">HHB13444</strain>
    </source>
</reference>
<evidence type="ECO:0000313" key="2">
    <source>
        <dbReference type="Proteomes" id="UP000308197"/>
    </source>
</evidence>
<dbReference type="Proteomes" id="UP000308197">
    <property type="component" value="Unassembled WGS sequence"/>
</dbReference>
<protein>
    <submittedName>
        <fullName evidence="1">Uncharacterized protein</fullName>
    </submittedName>
</protein>
<proteinExistence type="predicted"/>
<keyword evidence="2" id="KW-1185">Reference proteome</keyword>
<gene>
    <name evidence="1" type="ORF">K466DRAFT_582076</name>
</gene>
<dbReference type="AlphaFoldDB" id="A0A5C3PR69"/>